<gene>
    <name evidence="1" type="ORF">D4765_11930</name>
</gene>
<evidence type="ECO:0000313" key="1">
    <source>
        <dbReference type="EMBL" id="TIH34993.1"/>
    </source>
</evidence>
<keyword evidence="2" id="KW-1185">Reference proteome</keyword>
<protein>
    <submittedName>
        <fullName evidence="1">ATP-binding protein</fullName>
    </submittedName>
</protein>
<evidence type="ECO:0000313" key="2">
    <source>
        <dbReference type="Proteomes" id="UP000306192"/>
    </source>
</evidence>
<sequence>MQQPALDALLTRIRIRTDTAAPRPTTAFTDAVVLVDGRSGSGKTDLATELAAAWPAPVTLVHLDDIYPGWQGLDAASRHIHDELLASDQPRWQRHDWVAGKAAEWASVDPNRALIIEGMGSLSRQNAALATFTIWVELDDSERKRRALARDGSAYEPYWDEWAAQELAFIAREQPARLADLVLER</sequence>
<dbReference type="InterPro" id="IPR027417">
    <property type="entry name" value="P-loop_NTPase"/>
</dbReference>
<dbReference type="Proteomes" id="UP000306192">
    <property type="component" value="Unassembled WGS sequence"/>
</dbReference>
<organism evidence="1 2">
    <name type="scientific">Subtercola vilae</name>
    <dbReference type="NCBI Taxonomy" id="2056433"/>
    <lineage>
        <taxon>Bacteria</taxon>
        <taxon>Bacillati</taxon>
        <taxon>Actinomycetota</taxon>
        <taxon>Actinomycetes</taxon>
        <taxon>Micrococcales</taxon>
        <taxon>Microbacteriaceae</taxon>
        <taxon>Subtercola</taxon>
    </lineage>
</organism>
<proteinExistence type="predicted"/>
<dbReference type="SUPFAM" id="SSF52540">
    <property type="entry name" value="P-loop containing nucleoside triphosphate hydrolases"/>
    <property type="match status" value="1"/>
</dbReference>
<comment type="caution">
    <text evidence="1">The sequence shown here is derived from an EMBL/GenBank/DDBJ whole genome shotgun (WGS) entry which is preliminary data.</text>
</comment>
<reference evidence="1 2" key="1">
    <citation type="journal article" date="2019" name="Microorganisms">
        <title>Systematic Affiliation and Genome Analysis of Subtercola vilae DB165(T) with Particular Emphasis on Cold Adaptation of an Isolate from a High-Altitude Cold Volcano Lake.</title>
        <authorList>
            <person name="Villalobos A.S."/>
            <person name="Wiese J."/>
            <person name="Imhoff J.F."/>
            <person name="Dorador C."/>
            <person name="Keller A."/>
            <person name="Hentschel U."/>
        </authorList>
    </citation>
    <scope>NUCLEOTIDE SEQUENCE [LARGE SCALE GENOMIC DNA]</scope>
    <source>
        <strain evidence="1 2">DB165</strain>
    </source>
</reference>
<name>A0A4T2BTB1_9MICO</name>
<keyword evidence="1" id="KW-0067">ATP-binding</keyword>
<accession>A0A4T2BTB1</accession>
<dbReference type="EMBL" id="QYRT01000022">
    <property type="protein sequence ID" value="TIH34993.1"/>
    <property type="molecule type" value="Genomic_DNA"/>
</dbReference>
<dbReference type="NCBIfam" id="NF005115">
    <property type="entry name" value="PRK06547.1"/>
    <property type="match status" value="1"/>
</dbReference>
<dbReference type="GO" id="GO:0005524">
    <property type="term" value="F:ATP binding"/>
    <property type="evidence" value="ECO:0007669"/>
    <property type="project" value="UniProtKB-KW"/>
</dbReference>
<dbReference type="OrthoDB" id="3237545at2"/>
<dbReference type="RefSeq" id="WP_136642521.1">
    <property type="nucleotide sequence ID" value="NZ_QYRT01000022.1"/>
</dbReference>
<keyword evidence="1" id="KW-0547">Nucleotide-binding</keyword>
<dbReference type="Gene3D" id="3.40.50.300">
    <property type="entry name" value="P-loop containing nucleotide triphosphate hydrolases"/>
    <property type="match status" value="1"/>
</dbReference>
<dbReference type="AlphaFoldDB" id="A0A4T2BTB1"/>